<dbReference type="EMBL" id="SPDV01000063">
    <property type="protein sequence ID" value="TFI56619.1"/>
    <property type="molecule type" value="Genomic_DNA"/>
</dbReference>
<proteinExistence type="predicted"/>
<protein>
    <submittedName>
        <fullName evidence="1">Uncharacterized protein</fullName>
    </submittedName>
</protein>
<keyword evidence="2" id="KW-1185">Reference proteome</keyword>
<dbReference type="AlphaFoldDB" id="A0A4Y8ZP61"/>
<sequence>MPQSFPLLSKSRARSAGWLDSVSARSYFDRPLQGSDAVNIWEKARESWETGRQILDQLKDAKDHVDAAKSTGSAALDAIDRSRNLPLVLTAEQALAAMRVRYGARYPRKSVREMTTSEIEAAQWELVEAWKAFRRLSLITSAIQWALSRMIRGKPPVPGAIDLLNALEALFKATGDNPSRSEIIDFWAKYSSDQLDIAEQVARGLAETGKKYKGGSLSSPSRRKMLDDILADDGTTR</sequence>
<reference evidence="1 2" key="1">
    <citation type="submission" date="2019-03" db="EMBL/GenBank/DDBJ databases">
        <title>Genome sequence of Sphingomonas sp. 17J27-24.</title>
        <authorList>
            <person name="Kim M."/>
            <person name="Maeng S."/>
            <person name="Sathiyaraj S."/>
        </authorList>
    </citation>
    <scope>NUCLEOTIDE SEQUENCE [LARGE SCALE GENOMIC DNA]</scope>
    <source>
        <strain evidence="1 2">17J27-24</strain>
    </source>
</reference>
<accession>A0A4Y8ZP61</accession>
<evidence type="ECO:0000313" key="1">
    <source>
        <dbReference type="EMBL" id="TFI56619.1"/>
    </source>
</evidence>
<dbReference type="RefSeq" id="WP_135090132.1">
    <property type="nucleotide sequence ID" value="NZ_SPDV01000063.1"/>
</dbReference>
<comment type="caution">
    <text evidence="1">The sequence shown here is derived from an EMBL/GenBank/DDBJ whole genome shotgun (WGS) entry which is preliminary data.</text>
</comment>
<name>A0A4Y8ZP61_9SPHN</name>
<dbReference type="Proteomes" id="UP000298213">
    <property type="component" value="Unassembled WGS sequence"/>
</dbReference>
<evidence type="ECO:0000313" key="2">
    <source>
        <dbReference type="Proteomes" id="UP000298213"/>
    </source>
</evidence>
<organism evidence="1 2">
    <name type="scientific">Sphingomonas parva</name>
    <dbReference type="NCBI Taxonomy" id="2555898"/>
    <lineage>
        <taxon>Bacteria</taxon>
        <taxon>Pseudomonadati</taxon>
        <taxon>Pseudomonadota</taxon>
        <taxon>Alphaproteobacteria</taxon>
        <taxon>Sphingomonadales</taxon>
        <taxon>Sphingomonadaceae</taxon>
        <taxon>Sphingomonas</taxon>
    </lineage>
</organism>
<gene>
    <name evidence="1" type="ORF">E2493_19235</name>
</gene>